<evidence type="ECO:0000313" key="3">
    <source>
        <dbReference type="Proteomes" id="UP000576225"/>
    </source>
</evidence>
<dbReference type="RefSeq" id="WP_168963509.1">
    <property type="nucleotide sequence ID" value="NZ_JABAEW010000044.1"/>
</dbReference>
<protein>
    <submittedName>
        <fullName evidence="2">Uncharacterized protein</fullName>
    </submittedName>
</protein>
<feature type="transmembrane region" description="Helical" evidence="1">
    <location>
        <begin position="108"/>
        <end position="128"/>
    </location>
</feature>
<sequence length="143" mass="16351">MYKKHIVFLIISFILFFLLSFHFNLSFHNGYSAVLTFAGIEFGFLISSLSTLFGKEFTRRLHLEEDKGTIIQQTKLQTLKKYYHYAMLLCLSTACLAVFAELFSSSQIINSLLISSLGINFLITYLLVKLLLIGLEQEADFDS</sequence>
<keyword evidence="1" id="KW-0812">Transmembrane</keyword>
<accession>A0A848B299</accession>
<proteinExistence type="predicted"/>
<feature type="transmembrane region" description="Helical" evidence="1">
    <location>
        <begin position="82"/>
        <end position="102"/>
    </location>
</feature>
<keyword evidence="1" id="KW-1133">Transmembrane helix</keyword>
<gene>
    <name evidence="2" type="ORF">HF882_17360</name>
</gene>
<keyword evidence="1" id="KW-0472">Membrane</keyword>
<dbReference type="EMBL" id="JABAEW010000044">
    <property type="protein sequence ID" value="NMD88357.1"/>
    <property type="molecule type" value="Genomic_DNA"/>
</dbReference>
<feature type="transmembrane region" description="Helical" evidence="1">
    <location>
        <begin position="31"/>
        <end position="53"/>
    </location>
</feature>
<organism evidence="2 3">
    <name type="scientific">Victivallis vadensis</name>
    <dbReference type="NCBI Taxonomy" id="172901"/>
    <lineage>
        <taxon>Bacteria</taxon>
        <taxon>Pseudomonadati</taxon>
        <taxon>Lentisphaerota</taxon>
        <taxon>Lentisphaeria</taxon>
        <taxon>Victivallales</taxon>
        <taxon>Victivallaceae</taxon>
        <taxon>Victivallis</taxon>
    </lineage>
</organism>
<evidence type="ECO:0000313" key="2">
    <source>
        <dbReference type="EMBL" id="NMD88357.1"/>
    </source>
</evidence>
<evidence type="ECO:0000256" key="1">
    <source>
        <dbReference type="SAM" id="Phobius"/>
    </source>
</evidence>
<feature type="transmembrane region" description="Helical" evidence="1">
    <location>
        <begin position="7"/>
        <end position="25"/>
    </location>
</feature>
<dbReference type="Proteomes" id="UP000576225">
    <property type="component" value="Unassembled WGS sequence"/>
</dbReference>
<dbReference type="AlphaFoldDB" id="A0A848B299"/>
<name>A0A848B299_9BACT</name>
<reference evidence="2 3" key="1">
    <citation type="submission" date="2020-04" db="EMBL/GenBank/DDBJ databases">
        <authorList>
            <person name="Hitch T.C.A."/>
            <person name="Wylensek D."/>
            <person name="Clavel T."/>
        </authorList>
    </citation>
    <scope>NUCLEOTIDE SEQUENCE [LARGE SCALE GENOMIC DNA]</scope>
    <source>
        <strain evidence="2 3">COR2-253-APC-1A</strain>
    </source>
</reference>
<comment type="caution">
    <text evidence="2">The sequence shown here is derived from an EMBL/GenBank/DDBJ whole genome shotgun (WGS) entry which is preliminary data.</text>
</comment>